<organism evidence="1 2">
    <name type="scientific">Dendrolimus kikuchii</name>
    <dbReference type="NCBI Taxonomy" id="765133"/>
    <lineage>
        <taxon>Eukaryota</taxon>
        <taxon>Metazoa</taxon>
        <taxon>Ecdysozoa</taxon>
        <taxon>Arthropoda</taxon>
        <taxon>Hexapoda</taxon>
        <taxon>Insecta</taxon>
        <taxon>Pterygota</taxon>
        <taxon>Neoptera</taxon>
        <taxon>Endopterygota</taxon>
        <taxon>Lepidoptera</taxon>
        <taxon>Glossata</taxon>
        <taxon>Ditrysia</taxon>
        <taxon>Bombycoidea</taxon>
        <taxon>Lasiocampidae</taxon>
        <taxon>Dendrolimus</taxon>
    </lineage>
</organism>
<dbReference type="Proteomes" id="UP000824533">
    <property type="component" value="Linkage Group LG21"/>
</dbReference>
<reference evidence="1 2" key="1">
    <citation type="journal article" date="2021" name="Front. Genet.">
        <title>Chromosome-Level Genome Assembly Reveals Significant Gene Expansion in the Toll and IMD Signaling Pathways of Dendrolimus kikuchii.</title>
        <authorList>
            <person name="Zhou J."/>
            <person name="Wu P."/>
            <person name="Xiong Z."/>
            <person name="Liu N."/>
            <person name="Zhao N."/>
            <person name="Ji M."/>
            <person name="Qiu Y."/>
            <person name="Yang B."/>
        </authorList>
    </citation>
    <scope>NUCLEOTIDE SEQUENCE [LARGE SCALE GENOMIC DNA]</scope>
    <source>
        <strain evidence="1">Ann1</strain>
    </source>
</reference>
<protein>
    <submittedName>
        <fullName evidence="1">Uncharacterized protein</fullName>
    </submittedName>
</protein>
<gene>
    <name evidence="1" type="ORF">K1T71_011787</name>
</gene>
<name>A0ACC1CM92_9NEOP</name>
<keyword evidence="2" id="KW-1185">Reference proteome</keyword>
<proteinExistence type="predicted"/>
<accession>A0ACC1CM92</accession>
<comment type="caution">
    <text evidence="1">The sequence shown here is derived from an EMBL/GenBank/DDBJ whole genome shotgun (WGS) entry which is preliminary data.</text>
</comment>
<evidence type="ECO:0000313" key="1">
    <source>
        <dbReference type="EMBL" id="KAJ0172648.1"/>
    </source>
</evidence>
<evidence type="ECO:0000313" key="2">
    <source>
        <dbReference type="Proteomes" id="UP000824533"/>
    </source>
</evidence>
<sequence length="782" mass="88368">MGYKFFLCRIQLKVADGCFSDTGLGWLSDSVRAEAFSPKATRSKRHLIQNKVKKKNILNKKKYIQVLSLSSYVGKPLRHLLPFRCFGSFIYLFNDESSATNTHEFIRSYSGYAFILGGACISWQSRKQRSVATSTCEAEYVSLSESMKEAVRFPALKKLKSRSWLQLHLSNPIEFLHPEGNKPRFYDRQVRAFLSVAQILNLKIGCRSAKTSQNLVHFNPKKTQVCVFSAKKTPFEKALQFQGTLLTTSKSIGILGYPLLQLNVKRLSKKGTAIKYNITKVIILATQSFYFILNRVVFQAILSLLSIRKNLANDIPPQEPKVEIIKMEKNIVDYKSDIRIASKVTGYPKPNIHWEDSTGAELLSEDSLLEIPYTYISYASIKNMVTNMTIQCKADNSEGDSSQSLDLYVNRTYSFEVLQTPEDTPIEFGTEGKLYCEVDAYPEASINWYHNDSLITDTDNTKWVPDENALIIKNMSILDPGEYTCEVKNDVKTKAFTAQVDITGLETPKVDLEKSELVLTSGESVEIECRVIKGKPSPKVTWLYKSENSYDFDYIPTGVSSDDGKLKIESAQLKHEGLYKCEASNFIGEDFGELAIKVEFSPIITNDEETTMVVKEGDPVEMSCNVTASPKATVRWEMSQDDIIVLDERHTTDDRYTHRFNALWRDSGKYHCIAENKIGRADKSINLIVLVAPYIETPISKNVTARIGDEVMLLCNVLFGNPVPAVKWEFISTYSTAIVLKRGKSTNTLHLMNLTQANEGTYLCVAENSVGIDRIKYHLQVR</sequence>
<dbReference type="EMBL" id="CM034407">
    <property type="protein sequence ID" value="KAJ0172648.1"/>
    <property type="molecule type" value="Genomic_DNA"/>
</dbReference>